<dbReference type="PROSITE" id="PS51379">
    <property type="entry name" value="4FE4S_FER_2"/>
    <property type="match status" value="1"/>
</dbReference>
<dbReference type="SUPFAM" id="SSF54862">
    <property type="entry name" value="4Fe-4S ferredoxins"/>
    <property type="match status" value="1"/>
</dbReference>
<dbReference type="EMBL" id="DSTX01000001">
    <property type="protein sequence ID" value="HFK19720.1"/>
    <property type="molecule type" value="Genomic_DNA"/>
</dbReference>
<dbReference type="Gene3D" id="3.30.70.20">
    <property type="match status" value="1"/>
</dbReference>
<comment type="caution">
    <text evidence="2">The sequence shown here is derived from an EMBL/GenBank/DDBJ whole genome shotgun (WGS) entry which is preliminary data.</text>
</comment>
<protein>
    <submittedName>
        <fullName evidence="2">DUF362 domain-containing protein</fullName>
    </submittedName>
</protein>
<gene>
    <name evidence="2" type="ORF">ENS19_00360</name>
</gene>
<feature type="domain" description="4Fe-4S ferredoxin-type" evidence="1">
    <location>
        <begin position="211"/>
        <end position="240"/>
    </location>
</feature>
<reference evidence="2" key="1">
    <citation type="journal article" date="2020" name="mSystems">
        <title>Genome- and Community-Level Interaction Insights into Carbon Utilization and Element Cycling Functions of Hydrothermarchaeota in Hydrothermal Sediment.</title>
        <authorList>
            <person name="Zhou Z."/>
            <person name="Liu Y."/>
            <person name="Xu W."/>
            <person name="Pan J."/>
            <person name="Luo Z.H."/>
            <person name="Li M."/>
        </authorList>
    </citation>
    <scope>NUCLEOTIDE SEQUENCE [LARGE SCALE GENOMIC DNA]</scope>
    <source>
        <strain evidence="2">SpSt-468</strain>
    </source>
</reference>
<dbReference type="Pfam" id="PF04015">
    <property type="entry name" value="DUF362"/>
    <property type="match status" value="1"/>
</dbReference>
<evidence type="ECO:0000313" key="2">
    <source>
        <dbReference type="EMBL" id="HFK19720.1"/>
    </source>
</evidence>
<accession>A0A7C3ERR5</accession>
<dbReference type="InterPro" id="IPR007160">
    <property type="entry name" value="DUF362"/>
</dbReference>
<dbReference type="AlphaFoldDB" id="A0A7C3ERR5"/>
<proteinExistence type="predicted"/>
<sequence length="386" mass="41171">MNVAPWEALALNNPEEEGQSRRVRMASQVYFFDFGNGSDVHAAIKKLVGKAGGEKIQRGMKVAVKSHFGEMGNYTHIRPSFVRSAVDAIKELGGRPFFTDTTTLYPEGGRLTVADSLETARYNGFTEEGLGCPVVIADAPDGESGVVIENDKSKNVHLKRVKVAKAIAEADAIIVLSHVKGHVMSGMGGAIKNLGMGCTTKGTKSAQHALHGCEFDLEKCAGCGKCVESCTFGALRMVDGKPARGEGCVYCLTCMFNCEERAIHLLEGGKERFQEGLAEAAFGVTRAFVGKPVAYLNFVMDVTRLCDCAAPAGRLVVQNVGILASEDPVAIDKASLDLIDGSQIIPGWQVSPPDILGKLNKTSSLIHIRTAARLGMGSMEYTITGV</sequence>
<organism evidence="2">
    <name type="scientific">Candidatus Methanomethylicus mesodigestus</name>
    <dbReference type="NCBI Taxonomy" id="1867258"/>
    <lineage>
        <taxon>Archaea</taxon>
        <taxon>Thermoproteota</taxon>
        <taxon>Methanosuratincolia</taxon>
        <taxon>Candidatus Methanomethylicales</taxon>
        <taxon>Candidatus Methanomethylicaceae</taxon>
        <taxon>Candidatus Methanomethylicus</taxon>
    </lineage>
</organism>
<dbReference type="InterPro" id="IPR017896">
    <property type="entry name" value="4Fe4S_Fe-S-bd"/>
</dbReference>
<name>A0A7C3ERR5_9CREN</name>
<evidence type="ECO:0000259" key="1">
    <source>
        <dbReference type="PROSITE" id="PS51379"/>
    </source>
</evidence>